<keyword evidence="2" id="KW-1185">Reference proteome</keyword>
<comment type="caution">
    <text evidence="1">The sequence shown here is derived from an EMBL/GenBank/DDBJ whole genome shotgun (WGS) entry which is preliminary data.</text>
</comment>
<evidence type="ECO:0000313" key="2">
    <source>
        <dbReference type="Proteomes" id="UP000325081"/>
    </source>
</evidence>
<dbReference type="EMBL" id="BKCP01005461">
    <property type="protein sequence ID" value="GER38190.1"/>
    <property type="molecule type" value="Genomic_DNA"/>
</dbReference>
<gene>
    <name evidence="1" type="ORF">STAS_14651</name>
</gene>
<reference evidence="2" key="1">
    <citation type="journal article" date="2019" name="Curr. Biol.">
        <title>Genome Sequence of Striga asiatica Provides Insight into the Evolution of Plant Parasitism.</title>
        <authorList>
            <person name="Yoshida S."/>
            <person name="Kim S."/>
            <person name="Wafula E.K."/>
            <person name="Tanskanen J."/>
            <person name="Kim Y.M."/>
            <person name="Honaas L."/>
            <person name="Yang Z."/>
            <person name="Spallek T."/>
            <person name="Conn C.E."/>
            <person name="Ichihashi Y."/>
            <person name="Cheong K."/>
            <person name="Cui S."/>
            <person name="Der J.P."/>
            <person name="Gundlach H."/>
            <person name="Jiao Y."/>
            <person name="Hori C."/>
            <person name="Ishida J.K."/>
            <person name="Kasahara H."/>
            <person name="Kiba T."/>
            <person name="Kim M.S."/>
            <person name="Koo N."/>
            <person name="Laohavisit A."/>
            <person name="Lee Y.H."/>
            <person name="Lumba S."/>
            <person name="McCourt P."/>
            <person name="Mortimer J.C."/>
            <person name="Mutuku J.M."/>
            <person name="Nomura T."/>
            <person name="Sasaki-Sekimoto Y."/>
            <person name="Seto Y."/>
            <person name="Wang Y."/>
            <person name="Wakatake T."/>
            <person name="Sakakibara H."/>
            <person name="Demura T."/>
            <person name="Yamaguchi S."/>
            <person name="Yoneyama K."/>
            <person name="Manabe R.I."/>
            <person name="Nelson D.C."/>
            <person name="Schulman A.H."/>
            <person name="Timko M.P."/>
            <person name="dePamphilis C.W."/>
            <person name="Choi D."/>
            <person name="Shirasu K."/>
        </authorList>
    </citation>
    <scope>NUCLEOTIDE SEQUENCE [LARGE SCALE GENOMIC DNA]</scope>
    <source>
        <strain evidence="2">cv. UVA1</strain>
    </source>
</reference>
<dbReference type="Proteomes" id="UP000325081">
    <property type="component" value="Unassembled WGS sequence"/>
</dbReference>
<name>A0A5A7PZA4_STRAF</name>
<accession>A0A5A7PZA4</accession>
<proteinExistence type="predicted"/>
<organism evidence="1 2">
    <name type="scientific">Striga asiatica</name>
    <name type="common">Asiatic witchweed</name>
    <name type="synonym">Buchnera asiatica</name>
    <dbReference type="NCBI Taxonomy" id="4170"/>
    <lineage>
        <taxon>Eukaryota</taxon>
        <taxon>Viridiplantae</taxon>
        <taxon>Streptophyta</taxon>
        <taxon>Embryophyta</taxon>
        <taxon>Tracheophyta</taxon>
        <taxon>Spermatophyta</taxon>
        <taxon>Magnoliopsida</taxon>
        <taxon>eudicotyledons</taxon>
        <taxon>Gunneridae</taxon>
        <taxon>Pentapetalae</taxon>
        <taxon>asterids</taxon>
        <taxon>lamiids</taxon>
        <taxon>Lamiales</taxon>
        <taxon>Orobanchaceae</taxon>
        <taxon>Buchnereae</taxon>
        <taxon>Striga</taxon>
    </lineage>
</organism>
<protein>
    <submittedName>
        <fullName evidence="1">RNA-binding (RRM/RBD/RNP motifs) family protein</fullName>
    </submittedName>
</protein>
<sequence length="238" mass="26687">MLNPILYHKGDEIATAPWADVAQVVKEPLCSVFVKSPLSSNSEVGMSPWSYGYGRKGLKISTHTFHFEIQSIHFQFGEPFRERERTIYHWFVNHSRYREGIESIYSWDAIPCLNQPLKSVVDPELSRAGVRDSKTADTPLSRQCDPATVVELTDTRKATATSSPGDGTTATSELTVICLYCNSYYITFDFELPLGMLSAIIFPAEDGTTKRSIIEFANMTIREFSPIENSFVVLLLGV</sequence>
<evidence type="ECO:0000313" key="1">
    <source>
        <dbReference type="EMBL" id="GER38190.1"/>
    </source>
</evidence>
<dbReference type="AlphaFoldDB" id="A0A5A7PZA4"/>